<reference evidence="2" key="1">
    <citation type="submission" date="2020-11" db="EMBL/GenBank/DDBJ databases">
        <authorList>
            <consortium name="DOE Joint Genome Institute"/>
            <person name="Ahrendt S."/>
            <person name="Riley R."/>
            <person name="Andreopoulos W."/>
            <person name="Labutti K."/>
            <person name="Pangilinan J."/>
            <person name="Ruiz-Duenas F.J."/>
            <person name="Barrasa J.M."/>
            <person name="Sanchez-Garcia M."/>
            <person name="Camarero S."/>
            <person name="Miyauchi S."/>
            <person name="Serrano A."/>
            <person name="Linde D."/>
            <person name="Babiker R."/>
            <person name="Drula E."/>
            <person name="Ayuso-Fernandez I."/>
            <person name="Pacheco R."/>
            <person name="Padilla G."/>
            <person name="Ferreira P."/>
            <person name="Barriuso J."/>
            <person name="Kellner H."/>
            <person name="Castanera R."/>
            <person name="Alfaro M."/>
            <person name="Ramirez L."/>
            <person name="Pisabarro A.G."/>
            <person name="Kuo A."/>
            <person name="Tritt A."/>
            <person name="Lipzen A."/>
            <person name="He G."/>
            <person name="Yan M."/>
            <person name="Ng V."/>
            <person name="Cullen D."/>
            <person name="Martin F."/>
            <person name="Rosso M.-N."/>
            <person name="Henrissat B."/>
            <person name="Hibbett D."/>
            <person name="Martinez A.T."/>
            <person name="Grigoriev I.V."/>
        </authorList>
    </citation>
    <scope>NUCLEOTIDE SEQUENCE</scope>
    <source>
        <strain evidence="2">CBS 247.69</strain>
    </source>
</reference>
<feature type="region of interest" description="Disordered" evidence="1">
    <location>
        <begin position="126"/>
        <end position="158"/>
    </location>
</feature>
<feature type="region of interest" description="Disordered" evidence="1">
    <location>
        <begin position="232"/>
        <end position="273"/>
    </location>
</feature>
<feature type="compositionally biased region" description="Low complexity" evidence="1">
    <location>
        <begin position="144"/>
        <end position="156"/>
    </location>
</feature>
<feature type="region of interest" description="Disordered" evidence="1">
    <location>
        <begin position="386"/>
        <end position="446"/>
    </location>
</feature>
<feature type="compositionally biased region" description="Polar residues" evidence="1">
    <location>
        <begin position="232"/>
        <end position="252"/>
    </location>
</feature>
<gene>
    <name evidence="2" type="ORF">BDZ94DRAFT_1219541</name>
</gene>
<evidence type="ECO:0000313" key="2">
    <source>
        <dbReference type="EMBL" id="KAF9462636.1"/>
    </source>
</evidence>
<feature type="compositionally biased region" description="Polar residues" evidence="1">
    <location>
        <begin position="260"/>
        <end position="269"/>
    </location>
</feature>
<comment type="caution">
    <text evidence="2">The sequence shown here is derived from an EMBL/GenBank/DDBJ whole genome shotgun (WGS) entry which is preliminary data.</text>
</comment>
<feature type="compositionally biased region" description="Basic and acidic residues" evidence="1">
    <location>
        <begin position="634"/>
        <end position="656"/>
    </location>
</feature>
<sequence>MASGFSRLQLAAALLEYDNDPEDPEAPHRSAHESAIFAHIRRNGTRVPTASRNSEYLDVSLLSEGADAGQRGSIVNTMKSRTSRGSIDALRNPFGADDHMESEEEVEGEGLEVDLASWGLDAFMLKDKPPRHNKTKSKTIGLGHPHPMSSVPSHHPLTNNDAMRTFPRRTIGASRSMSVGGNLEYFGIEKAAMDKQFTLRADNRRRSIGSRLDLAGIEMPDVPVQRRRASSHTVFQTSTTQSIPFPTASGRSHSPKESGTESAVQTNTAPYLRERMLSNTSMYPKRSAKNESKITMDHARRTSTTTLTAKVLADDNPFSLRPPSRASRFDPKAAAHARTLSDASLGSRFLLDGDRMSVATGRVQTEQEHRRSTTLDLLRPKVLVMPSPLQPPAPPVSPPSENVRDGFHLSTDGPPLPPGARSTRRASGTLSIIQPSPPNPSNSFTPNPLIALSLSQLTFRNTLPIGGQRSSGYTDGDLPRAIEDGEQAQFETFEPEGSHSPVTRDPDDTQTGRPAGKLYGKSLIDDLENRKAQMRGKQRVFTGDQRPSMMARGSQQRASTLIDPATLQTRPVSQHMDSYNPQMPGRRNSVNAKPLLNFDQDDKHLQPQKSPIPNNRSVFGVDTLWEREMAKLKQIEIKERLEDEERRKREEENALKKDKRKKKRKGGSNNNSDEPHPTFLAGKTKPRVSAEPPTLPDIHQAPRRVPPQVGDDDSTESDGSQDAGPSSAQALHEDWYVGSSDEDKDDIMLRHITSTGPINSSQNIPIVIPDDNSDDDVPLAATISRAIHRNTHLRPQHGESDDEERPLSTLLPKKPTILSKSEFGRSFDLQRQENEDDDQPLGLRVSKLEPSRASDDDDRPLAYHPEQQRRTQYQMMAQQQQQQMMMQAQMQNSMFFSPPSMIGSPYFGPSMMPLMMQPPIQIPSPPPTHDEAKYGRVDRWRRDVAIEGDI</sequence>
<feature type="compositionally biased region" description="Polar residues" evidence="1">
    <location>
        <begin position="717"/>
        <end position="729"/>
    </location>
</feature>
<dbReference type="EMBL" id="MU150270">
    <property type="protein sequence ID" value="KAF9462636.1"/>
    <property type="molecule type" value="Genomic_DNA"/>
</dbReference>
<feature type="compositionally biased region" description="Basic and acidic residues" evidence="1">
    <location>
        <begin position="822"/>
        <end position="833"/>
    </location>
</feature>
<name>A0A9P6CE65_9AGAR</name>
<feature type="region of interest" description="Disordered" evidence="1">
    <location>
        <begin position="788"/>
        <end position="872"/>
    </location>
</feature>
<accession>A0A9P6CE65</accession>
<evidence type="ECO:0000256" key="1">
    <source>
        <dbReference type="SAM" id="MobiDB-lite"/>
    </source>
</evidence>
<organism evidence="2 3">
    <name type="scientific">Collybia nuda</name>
    <dbReference type="NCBI Taxonomy" id="64659"/>
    <lineage>
        <taxon>Eukaryota</taxon>
        <taxon>Fungi</taxon>
        <taxon>Dikarya</taxon>
        <taxon>Basidiomycota</taxon>
        <taxon>Agaricomycotina</taxon>
        <taxon>Agaricomycetes</taxon>
        <taxon>Agaricomycetidae</taxon>
        <taxon>Agaricales</taxon>
        <taxon>Tricholomatineae</taxon>
        <taxon>Clitocybaceae</taxon>
        <taxon>Collybia</taxon>
    </lineage>
</organism>
<dbReference type="Proteomes" id="UP000807353">
    <property type="component" value="Unassembled WGS sequence"/>
</dbReference>
<keyword evidence="3" id="KW-1185">Reference proteome</keyword>
<feature type="region of interest" description="Disordered" evidence="1">
    <location>
        <begin position="492"/>
        <end position="518"/>
    </location>
</feature>
<protein>
    <submittedName>
        <fullName evidence="2">Uncharacterized protein</fullName>
    </submittedName>
</protein>
<proteinExistence type="predicted"/>
<evidence type="ECO:0000313" key="3">
    <source>
        <dbReference type="Proteomes" id="UP000807353"/>
    </source>
</evidence>
<feature type="compositionally biased region" description="Polar residues" evidence="1">
    <location>
        <begin position="425"/>
        <end position="434"/>
    </location>
</feature>
<feature type="compositionally biased region" description="Pro residues" evidence="1">
    <location>
        <begin position="388"/>
        <end position="398"/>
    </location>
</feature>
<dbReference type="OrthoDB" id="2564267at2759"/>
<feature type="compositionally biased region" description="Basic residues" evidence="1">
    <location>
        <begin position="657"/>
        <end position="666"/>
    </location>
</feature>
<feature type="region of interest" description="Disordered" evidence="1">
    <location>
        <begin position="634"/>
        <end position="739"/>
    </location>
</feature>
<dbReference type="AlphaFoldDB" id="A0A9P6CE65"/>